<dbReference type="AlphaFoldDB" id="A0A1W9YMZ0"/>
<accession>A0A1W9YMZ0</accession>
<sequence length="80" mass="8070">LRPGAVGSGAALAGQAAESHGIAGFIQQIIPRSLPSALTEGNVLQVLLVALLVGFAVQGLGPAGESILRAVENLQKLVFK</sequence>
<evidence type="ECO:0000256" key="2">
    <source>
        <dbReference type="ARBA" id="ARBA00022448"/>
    </source>
</evidence>
<keyword evidence="2" id="KW-0813">Transport</keyword>
<dbReference type="Proteomes" id="UP000192284">
    <property type="component" value="Unassembled WGS sequence"/>
</dbReference>
<feature type="non-terminal residue" evidence="6">
    <location>
        <position position="80"/>
    </location>
</feature>
<gene>
    <name evidence="6" type="ORF">BST12_30175</name>
</gene>
<dbReference type="RefSeq" id="WP_139802140.1">
    <property type="nucleotide sequence ID" value="NZ_MVHE01000437.1"/>
</dbReference>
<dbReference type="SUPFAM" id="SSF118215">
    <property type="entry name" value="Proton glutamate symport protein"/>
    <property type="match status" value="1"/>
</dbReference>
<reference evidence="6 7" key="1">
    <citation type="submission" date="2017-02" db="EMBL/GenBank/DDBJ databases">
        <title>The new phylogeny of genus Mycobacterium.</title>
        <authorList>
            <person name="Tortoli E."/>
            <person name="Trovato A."/>
            <person name="Cirillo D.M."/>
        </authorList>
    </citation>
    <scope>NUCLEOTIDE SEQUENCE [LARGE SCALE GENOMIC DNA]</scope>
    <source>
        <strain evidence="6 7">DSM 45057</strain>
    </source>
</reference>
<feature type="non-terminal residue" evidence="6">
    <location>
        <position position="1"/>
    </location>
</feature>
<keyword evidence="7" id="KW-1185">Reference proteome</keyword>
<dbReference type="Pfam" id="PF00375">
    <property type="entry name" value="SDF"/>
    <property type="match status" value="1"/>
</dbReference>
<evidence type="ECO:0000256" key="1">
    <source>
        <dbReference type="ARBA" id="ARBA00004141"/>
    </source>
</evidence>
<organism evidence="6 7">
    <name type="scientific">Mycobacterium angelicum</name>
    <dbReference type="NCBI Taxonomy" id="470074"/>
    <lineage>
        <taxon>Bacteria</taxon>
        <taxon>Bacillati</taxon>
        <taxon>Actinomycetota</taxon>
        <taxon>Actinomycetes</taxon>
        <taxon>Mycobacteriales</taxon>
        <taxon>Mycobacteriaceae</taxon>
        <taxon>Mycobacterium</taxon>
    </lineage>
</organism>
<keyword evidence="4" id="KW-1133">Transmembrane helix</keyword>
<keyword evidence="3" id="KW-0812">Transmembrane</keyword>
<proteinExistence type="predicted"/>
<evidence type="ECO:0000256" key="4">
    <source>
        <dbReference type="ARBA" id="ARBA00022989"/>
    </source>
</evidence>
<comment type="subcellular location">
    <subcellularLocation>
        <location evidence="1">Membrane</location>
        <topology evidence="1">Multi-pass membrane protein</topology>
    </subcellularLocation>
</comment>
<dbReference type="GO" id="GO:0016020">
    <property type="term" value="C:membrane"/>
    <property type="evidence" value="ECO:0007669"/>
    <property type="project" value="UniProtKB-SubCell"/>
</dbReference>
<evidence type="ECO:0000313" key="6">
    <source>
        <dbReference type="EMBL" id="ORA01393.1"/>
    </source>
</evidence>
<evidence type="ECO:0000313" key="7">
    <source>
        <dbReference type="Proteomes" id="UP000192284"/>
    </source>
</evidence>
<keyword evidence="5" id="KW-0472">Membrane</keyword>
<name>A0A1W9YMZ0_MYCAN</name>
<dbReference type="GO" id="GO:0015293">
    <property type="term" value="F:symporter activity"/>
    <property type="evidence" value="ECO:0007669"/>
    <property type="project" value="InterPro"/>
</dbReference>
<dbReference type="EMBL" id="MVHE01000437">
    <property type="protein sequence ID" value="ORA01393.1"/>
    <property type="molecule type" value="Genomic_DNA"/>
</dbReference>
<dbReference type="OrthoDB" id="9766690at2"/>
<comment type="caution">
    <text evidence="6">The sequence shown here is derived from an EMBL/GenBank/DDBJ whole genome shotgun (WGS) entry which is preliminary data.</text>
</comment>
<evidence type="ECO:0000256" key="3">
    <source>
        <dbReference type="ARBA" id="ARBA00022692"/>
    </source>
</evidence>
<dbReference type="InterPro" id="IPR001991">
    <property type="entry name" value="Na-dicarboxylate_symporter"/>
</dbReference>
<dbReference type="Gene3D" id="1.10.3860.10">
    <property type="entry name" value="Sodium:dicarboxylate symporter"/>
    <property type="match status" value="1"/>
</dbReference>
<protein>
    <submittedName>
        <fullName evidence="6">C4-dicarboxylate transporter DctA</fullName>
    </submittedName>
</protein>
<dbReference type="InterPro" id="IPR036458">
    <property type="entry name" value="Na:dicarbo_symporter_sf"/>
</dbReference>
<evidence type="ECO:0000256" key="5">
    <source>
        <dbReference type="ARBA" id="ARBA00023136"/>
    </source>
</evidence>